<dbReference type="AlphaFoldDB" id="A0A3Q9GDA4"/>
<name>A0A3Q9GDA4_MORCA</name>
<dbReference type="Proteomes" id="UP000268436">
    <property type="component" value="Unassembled WGS sequence"/>
</dbReference>
<proteinExistence type="predicted"/>
<dbReference type="Proteomes" id="UP000280228">
    <property type="component" value="Chromosome"/>
</dbReference>
<organism evidence="1 4">
    <name type="scientific">Moraxella catarrhalis</name>
    <name type="common">Branhamella catarrhalis</name>
    <dbReference type="NCBI Taxonomy" id="480"/>
    <lineage>
        <taxon>Bacteria</taxon>
        <taxon>Pseudomonadati</taxon>
        <taxon>Pseudomonadota</taxon>
        <taxon>Gammaproteobacteria</taxon>
        <taxon>Moraxellales</taxon>
        <taxon>Moraxellaceae</taxon>
        <taxon>Moraxella</taxon>
    </lineage>
</organism>
<reference evidence="3 4" key="1">
    <citation type="submission" date="2018-12" db="EMBL/GenBank/DDBJ databases">
        <title>Persistence of Moraxella catarrhalis in Chronic Obstructive Pulmonary Disease and Regulation of the Hag/MID Adhesin.</title>
        <authorList>
            <person name="Murphy T."/>
            <person name="Zhao X."/>
            <person name="Vyas G."/>
            <person name="Aluvathingal J."/>
            <person name="Nadendla S."/>
            <person name="Tallon L."/>
            <person name="Tettelin H."/>
        </authorList>
    </citation>
    <scope>NUCLEOTIDE SEQUENCE [LARGE SCALE GENOMIC DNA]</scope>
    <source>
        <strain evidence="2 3">173P27B1</strain>
        <strain evidence="1 4">46P58B1</strain>
    </source>
</reference>
<sequence>MIDLNVKSIQTHTIKLIKSYHSHLLDTIKNLEKSPFLCNLSMIKR</sequence>
<dbReference type="EMBL" id="CP034662">
    <property type="protein sequence ID" value="AZQ92948.1"/>
    <property type="molecule type" value="Genomic_DNA"/>
</dbReference>
<accession>A0A3Q9GDA4</accession>
<dbReference type="EMBL" id="RYER01000004">
    <property type="protein sequence ID" value="RUO17507.1"/>
    <property type="molecule type" value="Genomic_DNA"/>
</dbReference>
<evidence type="ECO:0000313" key="1">
    <source>
        <dbReference type="EMBL" id="AZQ92948.1"/>
    </source>
</evidence>
<evidence type="ECO:0000313" key="4">
    <source>
        <dbReference type="Proteomes" id="UP000280228"/>
    </source>
</evidence>
<gene>
    <name evidence="1" type="ORF">EJK53_1316</name>
    <name evidence="2" type="ORF">EJK54_2003</name>
</gene>
<evidence type="ECO:0000313" key="2">
    <source>
        <dbReference type="EMBL" id="RUO17507.1"/>
    </source>
</evidence>
<protein>
    <submittedName>
        <fullName evidence="1">Uncharacterized protein</fullName>
    </submittedName>
</protein>
<evidence type="ECO:0000313" key="3">
    <source>
        <dbReference type="Proteomes" id="UP000268436"/>
    </source>
</evidence>
<keyword evidence="3" id="KW-1185">Reference proteome</keyword>